<dbReference type="GO" id="GO:0003723">
    <property type="term" value="F:RNA binding"/>
    <property type="evidence" value="ECO:0007669"/>
    <property type="project" value="UniProtKB-UniRule"/>
</dbReference>
<keyword evidence="2" id="KW-0677">Repeat</keyword>
<dbReference type="EMBL" id="CAMXCT030001648">
    <property type="protein sequence ID" value="CAL4779226.1"/>
    <property type="molecule type" value="Genomic_DNA"/>
</dbReference>
<organism evidence="8">
    <name type="scientific">Cladocopium goreaui</name>
    <dbReference type="NCBI Taxonomy" id="2562237"/>
    <lineage>
        <taxon>Eukaryota</taxon>
        <taxon>Sar</taxon>
        <taxon>Alveolata</taxon>
        <taxon>Dinophyceae</taxon>
        <taxon>Suessiales</taxon>
        <taxon>Symbiodiniaceae</taxon>
        <taxon>Cladocopium</taxon>
    </lineage>
</organism>
<dbReference type="InterPro" id="IPR036770">
    <property type="entry name" value="Ankyrin_rpt-contain_sf"/>
</dbReference>
<dbReference type="Pfam" id="PF05721">
    <property type="entry name" value="PhyH"/>
    <property type="match status" value="1"/>
</dbReference>
<evidence type="ECO:0000313" key="10">
    <source>
        <dbReference type="Proteomes" id="UP001152797"/>
    </source>
</evidence>
<dbReference type="EMBL" id="CAMXCT020001648">
    <property type="protein sequence ID" value="CAL1145289.1"/>
    <property type="molecule type" value="Genomic_DNA"/>
</dbReference>
<dbReference type="SMART" id="SM00360">
    <property type="entry name" value="RRM"/>
    <property type="match status" value="2"/>
</dbReference>
<dbReference type="Gene3D" id="3.30.70.330">
    <property type="match status" value="2"/>
</dbReference>
<evidence type="ECO:0000256" key="6">
    <source>
        <dbReference type="SAM" id="MobiDB-lite"/>
    </source>
</evidence>
<comment type="cofactor">
    <cofactor evidence="1">
        <name>Fe cation</name>
        <dbReference type="ChEBI" id="CHEBI:24875"/>
    </cofactor>
</comment>
<reference evidence="8" key="1">
    <citation type="submission" date="2022-10" db="EMBL/GenBank/DDBJ databases">
        <authorList>
            <person name="Chen Y."/>
            <person name="Dougan E. K."/>
            <person name="Chan C."/>
            <person name="Rhodes N."/>
            <person name="Thang M."/>
        </authorList>
    </citation>
    <scope>NUCLEOTIDE SEQUENCE</scope>
</reference>
<dbReference type="PANTHER" id="PTHR20883">
    <property type="entry name" value="PHYTANOYL-COA DIOXYGENASE DOMAIN CONTAINING 1"/>
    <property type="match status" value="1"/>
</dbReference>
<keyword evidence="4" id="KW-0040">ANK repeat</keyword>
<dbReference type="SUPFAM" id="SSF51197">
    <property type="entry name" value="Clavaminate synthase-like"/>
    <property type="match status" value="1"/>
</dbReference>
<dbReference type="SUPFAM" id="SSF48403">
    <property type="entry name" value="Ankyrin repeat"/>
    <property type="match status" value="1"/>
</dbReference>
<feature type="domain" description="RRM" evidence="7">
    <location>
        <begin position="1300"/>
        <end position="1372"/>
    </location>
</feature>
<accession>A0A9P1CHT2</accession>
<feature type="repeat" description="ANK" evidence="4">
    <location>
        <begin position="251"/>
        <end position="283"/>
    </location>
</feature>
<comment type="caution">
    <text evidence="8">The sequence shown here is derived from an EMBL/GenBank/DDBJ whole genome shotgun (WGS) entry which is preliminary data.</text>
</comment>
<evidence type="ECO:0000313" key="8">
    <source>
        <dbReference type="EMBL" id="CAI3991914.1"/>
    </source>
</evidence>
<dbReference type="Proteomes" id="UP001152797">
    <property type="component" value="Unassembled WGS sequence"/>
</dbReference>
<dbReference type="Gene3D" id="1.25.40.20">
    <property type="entry name" value="Ankyrin repeat-containing domain"/>
    <property type="match status" value="1"/>
</dbReference>
<gene>
    <name evidence="8" type="ORF">C1SCF055_LOCUS18780</name>
</gene>
<evidence type="ECO:0000256" key="3">
    <source>
        <dbReference type="ARBA" id="ARBA00022884"/>
    </source>
</evidence>
<dbReference type="PROSITE" id="PS50088">
    <property type="entry name" value="ANK_REPEAT"/>
    <property type="match status" value="1"/>
</dbReference>
<proteinExistence type="predicted"/>
<dbReference type="Pfam" id="PF00076">
    <property type="entry name" value="RRM_1"/>
    <property type="match status" value="2"/>
</dbReference>
<keyword evidence="10" id="KW-1185">Reference proteome</keyword>
<dbReference type="PROSITE" id="PS50102">
    <property type="entry name" value="RRM"/>
    <property type="match status" value="2"/>
</dbReference>
<dbReference type="Pfam" id="PF00023">
    <property type="entry name" value="Ank"/>
    <property type="match status" value="1"/>
</dbReference>
<sequence>MENVETQLADHYEYAAWLCERLDNMTWMRDAIHALGERLDQLANRIATNADDTRDALTVLDDATDVVRYGLMEFGGFVRNQSLTGQQRTHMFTQERANFVLWNMQRNRPDDTDPLEDAEEEKLTDDEVEPSSTEGKQNFVEDVVAEGTKLNGQPVAEPLGLEARIAARQDDAESLELLTTLLKRSICGLDEQGRTLLFYAVRGNRDDGGQAQASAAAVAKKLLGAATQWDEVPRYLVTRHNFDVNFRASASGMTPLMEATRFGHVFGVELLMELRADPQQMNARGHTALDVARSKVSEYLDFQEMQCSENRLTAVEECIARDRQRIADLLIRTITPLTVYSTSCSKPGFRSPKRKPLAAIFFAPMRISLASFGLLTLTLLPVGELLRLPQQGSVCDGNCPNGLECTCLALNRGLRICEPEGFLSPPSYAEAYERQGLTCEPRLPLGAKAMAPPPLVPGVAMDPREQPALKSWAQDVGRGFYSQYLLIHHPEDQLLGVPLLAGPDVSPDYFHRAARTLRHILLDALSSDTLSSLAHTGVRVLIAGPNDGDEDENDENDENDPWLRHPECSKHFTTGLGGGSPLFPSTGVYQDESQVTLVEELLHTIQYCALSPRSVCMYHKAYQHAMRHHLYTTDGSAEEVDGEPVPTVQADEYLAMAMHRWFGSVDGKNEYKVPGNTADATGRQALQEQDPKAFCILSSIFRADDAWNPDETLEPWASHGNRKMDLSEVQRFCKPVLEKLAMGCPKSSISWPSTRKKELQFLTVQGTATTELLKFPCVAAAAQERCGASDPGRNAAIVDDPRGLAARAAKEAVAKEAVAKEAVEADAVNMVREDANLWCATTAAILEELWHGRRFNGIVTAWDESQGYGLVKPDGVQDGALDIIVRRMVLGDQQICPGCTVQLEADLSEAKSSYEATKCVVVGAPMMAQQVVDGPMVGRRDKYKQTAAMAVQAMAETAVEVVANAEDVVAAATHVKDAVAVANVDVVATVDVKDVPADVKDVAVVDVKDVAVVDVKDVVVVDAKDVAVVDAKDVVVVDAKDVVAAAEDVAVVVMGEAAAVDVAVAAAVAAMAVAAAAVAKDVEAAVAKAIKDAVAVAVVVVDVKVARAAKDVEAVAAKDVEAVAAAAAAAVDVDMAAAAWAMTWVAACKACRACKECSKWAMPACGKGSSGYGKAGPPGRNDPCENLFVTGLPPEIDERGLRELFTYYGTVVRCKVLPNKGQMDRAGLVEMIDVGQAAWIVNNLNGNTPAGLTSPIKVVFSQSQRGKGAYRQSPYDQPQPGNFLAGLEIKLATHTNDAGNKLWVGQIPLGTSKDVLWHEFTKFGPVQDVYIRDDGKVYGRMWGFITFVDASGANEALSAFQTGAFNSGNQVKGLCSAERLDEIDALLSKLVADRPQVEKGDEQNLAPEDLLNLHLTCKEVLELCREPSVLRLAALILGTEDLSVFTSRILCKEPGTGKEIVWHQDSNYWPLTDPANPKPSSQLTLEDVAPQVTSLWLAVDRVREDNGAMEVLTFRAQPESCQMLPQEFIVDAGGSTDGFDNFNLSLDESKLNVGKRRRVTIQRGEAEFHSAYTIHRSDPNRSTMRRLAWIVRYCATGTRVVPGIRGSFDEGYRLVPVMGRGAVELEGLHSVDDKEDGRVVRSIYAPCFGNAVKELKK</sequence>
<dbReference type="PRINTS" id="PR00961">
    <property type="entry name" value="HUDSXLRNA"/>
</dbReference>
<feature type="domain" description="RRM" evidence="7">
    <location>
        <begin position="1185"/>
        <end position="1263"/>
    </location>
</feature>
<dbReference type="InterPro" id="IPR035979">
    <property type="entry name" value="RBD_domain_sf"/>
</dbReference>
<evidence type="ECO:0000256" key="4">
    <source>
        <dbReference type="PROSITE-ProRule" id="PRU00023"/>
    </source>
</evidence>
<dbReference type="InterPro" id="IPR002343">
    <property type="entry name" value="Hud_Sxl_RNA"/>
</dbReference>
<dbReference type="GO" id="GO:1990904">
    <property type="term" value="C:ribonucleoprotein complex"/>
    <property type="evidence" value="ECO:0007669"/>
    <property type="project" value="InterPro"/>
</dbReference>
<protein>
    <recommendedName>
        <fullName evidence="7">RRM domain-containing protein</fullName>
    </recommendedName>
</protein>
<name>A0A9P1CHT2_9DINO</name>
<dbReference type="EMBL" id="CAMXCT010001648">
    <property type="protein sequence ID" value="CAI3991914.1"/>
    <property type="molecule type" value="Genomic_DNA"/>
</dbReference>
<dbReference type="Gene3D" id="2.60.120.620">
    <property type="entry name" value="q2cbj1_9rhob like domain"/>
    <property type="match status" value="1"/>
</dbReference>
<feature type="region of interest" description="Disordered" evidence="6">
    <location>
        <begin position="105"/>
        <end position="136"/>
    </location>
</feature>
<dbReference type="SUPFAM" id="SSF54928">
    <property type="entry name" value="RNA-binding domain, RBD"/>
    <property type="match status" value="1"/>
</dbReference>
<dbReference type="GO" id="GO:0046872">
    <property type="term" value="F:metal ion binding"/>
    <property type="evidence" value="ECO:0007669"/>
    <property type="project" value="UniProtKB-ARBA"/>
</dbReference>
<evidence type="ECO:0000259" key="7">
    <source>
        <dbReference type="PROSITE" id="PS50102"/>
    </source>
</evidence>
<evidence type="ECO:0000256" key="2">
    <source>
        <dbReference type="ARBA" id="ARBA00022737"/>
    </source>
</evidence>
<dbReference type="InterPro" id="IPR008775">
    <property type="entry name" value="Phytyl_CoA_dOase-like"/>
</dbReference>
<keyword evidence="3 5" id="KW-0694">RNA-binding</keyword>
<dbReference type="GO" id="GO:0016491">
    <property type="term" value="F:oxidoreductase activity"/>
    <property type="evidence" value="ECO:0007669"/>
    <property type="project" value="UniProtKB-ARBA"/>
</dbReference>
<dbReference type="OrthoDB" id="445007at2759"/>
<reference evidence="9 10" key="2">
    <citation type="submission" date="2024-05" db="EMBL/GenBank/DDBJ databases">
        <authorList>
            <person name="Chen Y."/>
            <person name="Shah S."/>
            <person name="Dougan E. K."/>
            <person name="Thang M."/>
            <person name="Chan C."/>
        </authorList>
    </citation>
    <scope>NUCLEOTIDE SEQUENCE [LARGE SCALE GENOMIC DNA]</scope>
</reference>
<evidence type="ECO:0000256" key="1">
    <source>
        <dbReference type="ARBA" id="ARBA00001962"/>
    </source>
</evidence>
<evidence type="ECO:0000313" key="9">
    <source>
        <dbReference type="EMBL" id="CAL4779226.1"/>
    </source>
</evidence>
<feature type="compositionally biased region" description="Acidic residues" evidence="6">
    <location>
        <begin position="112"/>
        <end position="129"/>
    </location>
</feature>
<evidence type="ECO:0000256" key="5">
    <source>
        <dbReference type="PROSITE-ProRule" id="PRU00176"/>
    </source>
</evidence>
<dbReference type="CDD" id="cd00590">
    <property type="entry name" value="RRM_SF"/>
    <property type="match status" value="2"/>
</dbReference>
<dbReference type="PANTHER" id="PTHR20883:SF48">
    <property type="entry name" value="ECTOINE DIOXYGENASE"/>
    <property type="match status" value="1"/>
</dbReference>
<dbReference type="InterPro" id="IPR002110">
    <property type="entry name" value="Ankyrin_rpt"/>
</dbReference>
<dbReference type="InterPro" id="IPR012677">
    <property type="entry name" value="Nucleotide-bd_a/b_plait_sf"/>
</dbReference>
<dbReference type="InterPro" id="IPR000504">
    <property type="entry name" value="RRM_dom"/>
</dbReference>